<name>A0A514TV36_9CAUD</name>
<evidence type="ECO:0000313" key="1">
    <source>
        <dbReference type="EMBL" id="QDJ96888.1"/>
    </source>
</evidence>
<dbReference type="EMBL" id="MN032614">
    <property type="protein sequence ID" value="QDJ96888.1"/>
    <property type="molecule type" value="Genomic_DNA"/>
</dbReference>
<dbReference type="Proteomes" id="UP000317703">
    <property type="component" value="Segment"/>
</dbReference>
<dbReference type="InterPro" id="IPR044925">
    <property type="entry name" value="His-Me_finger_sf"/>
</dbReference>
<keyword evidence="1" id="KW-0378">Hydrolase</keyword>
<dbReference type="Gene3D" id="3.90.75.20">
    <property type="match status" value="1"/>
</dbReference>
<reference evidence="1" key="1">
    <citation type="submission" date="2019-06" db="EMBL/GenBank/DDBJ databases">
        <title>Complete genome sequence of Aeromonas hydrophila bacteriophage PS1.</title>
        <authorList>
            <person name="Rai S."/>
            <person name="Tyagi A."/>
            <person name="Kumar N."/>
            <person name="Singh N."/>
        </authorList>
    </citation>
    <scope>NUCLEOTIDE SEQUENCE [LARGE SCALE GENOMIC DNA]</scope>
</reference>
<gene>
    <name evidence="1" type="ORF">PS1_0129</name>
</gene>
<sequence length="276" mass="32279">MNIDKRLLAYKPISITLNFDWDNTTYDERVQMRHDYIEEQKKKDPNYVGYDFIDTFKVDNETKEIIYLKCFKRLINSIGQMLYINKGTVFTTLGNGESNGYNRIKININGKRKRLLIHRVVASTFIPIPTHLKDHQENLVVNHKNDVKNCNLRSNLEWCTQIENITKAYETGARKCKSYKFTVKLKGALFNKEYYFSRASDLNCVGLSERAAERSIKTKIPYFFGTWKRVSLNEIKDKRIGIDLEAIKILRDPKLGCKFNISGWVGTFCEDTPYPK</sequence>
<protein>
    <submittedName>
        <fullName evidence="1">HNH endonuclease</fullName>
    </submittedName>
</protein>
<evidence type="ECO:0000313" key="2">
    <source>
        <dbReference type="Proteomes" id="UP000317703"/>
    </source>
</evidence>
<dbReference type="SUPFAM" id="SSF54060">
    <property type="entry name" value="His-Me finger endonucleases"/>
    <property type="match status" value="1"/>
</dbReference>
<dbReference type="GO" id="GO:0004519">
    <property type="term" value="F:endonuclease activity"/>
    <property type="evidence" value="ECO:0007669"/>
    <property type="project" value="UniProtKB-KW"/>
</dbReference>
<keyword evidence="1" id="KW-0540">Nuclease</keyword>
<keyword evidence="2" id="KW-1185">Reference proteome</keyword>
<keyword evidence="1" id="KW-0255">Endonuclease</keyword>
<accession>A0A514TV36</accession>
<proteinExistence type="predicted"/>
<organism evidence="1 2">
    <name type="scientific">Aeromonas phage PS1</name>
    <dbReference type="NCBI Taxonomy" id="2591406"/>
    <lineage>
        <taxon>Viruses</taxon>
        <taxon>Duplodnaviria</taxon>
        <taxon>Heunggongvirae</taxon>
        <taxon>Uroviricota</taxon>
        <taxon>Caudoviricetes</taxon>
        <taxon>Chimalliviridae</taxon>
        <taxon>Ferozepurvirus</taxon>
        <taxon>Ferozepurvirus PS1</taxon>
    </lineage>
</organism>